<organism evidence="2 3">
    <name type="scientific">Hymenobacter rigui</name>
    <dbReference type="NCBI Taxonomy" id="334424"/>
    <lineage>
        <taxon>Bacteria</taxon>
        <taxon>Pseudomonadati</taxon>
        <taxon>Bacteroidota</taxon>
        <taxon>Cytophagia</taxon>
        <taxon>Cytophagales</taxon>
        <taxon>Hymenobacteraceae</taxon>
        <taxon>Hymenobacter</taxon>
    </lineage>
</organism>
<feature type="signal peptide" evidence="1">
    <location>
        <begin position="1"/>
        <end position="20"/>
    </location>
</feature>
<name>A0A428KVR2_9BACT</name>
<evidence type="ECO:0000313" key="2">
    <source>
        <dbReference type="EMBL" id="RSK50787.1"/>
    </source>
</evidence>
<reference evidence="2 3" key="1">
    <citation type="submission" date="2018-12" db="EMBL/GenBank/DDBJ databases">
        <authorList>
            <person name="Feng G."/>
            <person name="Zhu H."/>
        </authorList>
    </citation>
    <scope>NUCLEOTIDE SEQUENCE [LARGE SCALE GENOMIC DNA]</scope>
    <source>
        <strain evidence="2 3">KCTC 12533</strain>
    </source>
</reference>
<protein>
    <recommendedName>
        <fullName evidence="4">CHRD domain-containing protein</fullName>
    </recommendedName>
</protein>
<evidence type="ECO:0008006" key="4">
    <source>
        <dbReference type="Google" id="ProtNLM"/>
    </source>
</evidence>
<proteinExistence type="predicted"/>
<dbReference type="RefSeq" id="WP_125417266.1">
    <property type="nucleotide sequence ID" value="NZ_RWIT01000001.1"/>
</dbReference>
<dbReference type="Proteomes" id="UP000273500">
    <property type="component" value="Unassembled WGS sequence"/>
</dbReference>
<dbReference type="EMBL" id="RWIT01000001">
    <property type="protein sequence ID" value="RSK50787.1"/>
    <property type="molecule type" value="Genomic_DNA"/>
</dbReference>
<dbReference type="AlphaFoldDB" id="A0A428KVR2"/>
<keyword evidence="1" id="KW-0732">Signal</keyword>
<evidence type="ECO:0000313" key="3">
    <source>
        <dbReference type="Proteomes" id="UP000273500"/>
    </source>
</evidence>
<accession>A0A428KVR2</accession>
<evidence type="ECO:0000256" key="1">
    <source>
        <dbReference type="SAM" id="SignalP"/>
    </source>
</evidence>
<gene>
    <name evidence="2" type="ORF">EI291_00245</name>
</gene>
<comment type="caution">
    <text evidence="2">The sequence shown here is derived from an EMBL/GenBank/DDBJ whole genome shotgun (WGS) entry which is preliminary data.</text>
</comment>
<sequence length="159" mass="16192">MKYLSLLLLLPALGMLTACNNDDTDAPAPVPATATYAEGSGAAVALSLPSVSYVTAVANGPGNQPRRAIVLRVTLPNGSVSTMTYNYAGSEFPAVGPVALDVPVVITPVTITGPGFQDGGSQATLKVESVTPQVVSGTYSGTFTMGGPPVRVVFNRLPL</sequence>
<dbReference type="PROSITE" id="PS51257">
    <property type="entry name" value="PROKAR_LIPOPROTEIN"/>
    <property type="match status" value="1"/>
</dbReference>
<keyword evidence="3" id="KW-1185">Reference proteome</keyword>
<feature type="chain" id="PRO_5019517841" description="CHRD domain-containing protein" evidence="1">
    <location>
        <begin position="21"/>
        <end position="159"/>
    </location>
</feature>